<evidence type="ECO:0000256" key="3">
    <source>
        <dbReference type="ARBA" id="ARBA00023163"/>
    </source>
</evidence>
<feature type="domain" description="HTH lacI-type" evidence="4">
    <location>
        <begin position="17"/>
        <end position="71"/>
    </location>
</feature>
<evidence type="ECO:0000256" key="1">
    <source>
        <dbReference type="ARBA" id="ARBA00023015"/>
    </source>
</evidence>
<evidence type="ECO:0000313" key="6">
    <source>
        <dbReference type="Proteomes" id="UP001205890"/>
    </source>
</evidence>
<comment type="caution">
    <text evidence="5">The sequence shown here is derived from an EMBL/GenBank/DDBJ whole genome shotgun (WGS) entry which is preliminary data.</text>
</comment>
<dbReference type="SUPFAM" id="SSF47413">
    <property type="entry name" value="lambda repressor-like DNA-binding domains"/>
    <property type="match status" value="1"/>
</dbReference>
<dbReference type="Pfam" id="PF00356">
    <property type="entry name" value="LacI"/>
    <property type="match status" value="1"/>
</dbReference>
<dbReference type="Gene3D" id="1.10.260.40">
    <property type="entry name" value="lambda repressor-like DNA-binding domains"/>
    <property type="match status" value="1"/>
</dbReference>
<dbReference type="PANTHER" id="PTHR30146">
    <property type="entry name" value="LACI-RELATED TRANSCRIPTIONAL REPRESSOR"/>
    <property type="match status" value="1"/>
</dbReference>
<dbReference type="InterPro" id="IPR010982">
    <property type="entry name" value="Lambda_DNA-bd_dom_sf"/>
</dbReference>
<evidence type="ECO:0000259" key="4">
    <source>
        <dbReference type="PROSITE" id="PS50932"/>
    </source>
</evidence>
<dbReference type="PANTHER" id="PTHR30146:SF2">
    <property type="entry name" value="HTH-TYPE TRANSCRIPTIONAL REGULATOR GNTR"/>
    <property type="match status" value="1"/>
</dbReference>
<dbReference type="CDD" id="cd01575">
    <property type="entry name" value="PBP1_GntR"/>
    <property type="match status" value="1"/>
</dbReference>
<keyword evidence="2 5" id="KW-0238">DNA-binding</keyword>
<dbReference type="SUPFAM" id="SSF53822">
    <property type="entry name" value="Periplasmic binding protein-like I"/>
    <property type="match status" value="1"/>
</dbReference>
<keyword evidence="6" id="KW-1185">Reference proteome</keyword>
<dbReference type="EMBL" id="JANCLU010000012">
    <property type="protein sequence ID" value="MCP8939453.1"/>
    <property type="molecule type" value="Genomic_DNA"/>
</dbReference>
<gene>
    <name evidence="5" type="ORF">NK718_13085</name>
</gene>
<dbReference type="Proteomes" id="UP001205890">
    <property type="component" value="Unassembled WGS sequence"/>
</dbReference>
<keyword evidence="1" id="KW-0805">Transcription regulation</keyword>
<proteinExistence type="predicted"/>
<protein>
    <submittedName>
        <fullName evidence="5">LacI family DNA-binding transcriptional regulator</fullName>
    </submittedName>
</protein>
<accession>A0ABT1LGS6</accession>
<dbReference type="InterPro" id="IPR028082">
    <property type="entry name" value="Peripla_BP_I"/>
</dbReference>
<sequence>MASAAPAGSRRRGLGRPTIADVAALAGVGAITVSRALRSPELVSETLRRQIDKAVRDLAYVPDLNARALASKRTDVLGVLVPSLSHTVFTDVLRGVYDGVDGTKLQVQVGNTRYDPHEEERLVASFLRHKPAAMIVSGVDQTPAARAMLENAGCPVVQIMDVTDDPIQLCIGFRHDEAGRLMTEHLIAQGYRRIAFISGWMSIRSTGRLRGYRKALADAGLTEPCLTHSLSREELTRLAAMSEPGVPPFLEFSRPSLGREMFRRALASAPDLDAVFCNNDSLALGVLFECLAQGIDVPRDMGVAGFNDLDFTDACSPSLSSVRTHRYRNGYAAVTAVRQLMDGSYEGPNVVDLGVEIAARRSTQRCVGDVA</sequence>
<organism evidence="5 6">
    <name type="scientific">Alsobacter ponti</name>
    <dbReference type="NCBI Taxonomy" id="2962936"/>
    <lineage>
        <taxon>Bacteria</taxon>
        <taxon>Pseudomonadati</taxon>
        <taxon>Pseudomonadota</taxon>
        <taxon>Alphaproteobacteria</taxon>
        <taxon>Hyphomicrobiales</taxon>
        <taxon>Alsobacteraceae</taxon>
        <taxon>Alsobacter</taxon>
    </lineage>
</organism>
<evidence type="ECO:0000256" key="2">
    <source>
        <dbReference type="ARBA" id="ARBA00023125"/>
    </source>
</evidence>
<dbReference type="Gene3D" id="3.40.50.2300">
    <property type="match status" value="2"/>
</dbReference>
<dbReference type="InterPro" id="IPR000843">
    <property type="entry name" value="HTH_LacI"/>
</dbReference>
<dbReference type="SMART" id="SM00354">
    <property type="entry name" value="HTH_LACI"/>
    <property type="match status" value="1"/>
</dbReference>
<name>A0ABT1LGS6_9HYPH</name>
<dbReference type="InterPro" id="IPR046335">
    <property type="entry name" value="LacI/GalR-like_sensor"/>
</dbReference>
<dbReference type="PROSITE" id="PS00356">
    <property type="entry name" value="HTH_LACI_1"/>
    <property type="match status" value="1"/>
</dbReference>
<keyword evidence="3" id="KW-0804">Transcription</keyword>
<evidence type="ECO:0000313" key="5">
    <source>
        <dbReference type="EMBL" id="MCP8939453.1"/>
    </source>
</evidence>
<dbReference type="RefSeq" id="WP_254742974.1">
    <property type="nucleotide sequence ID" value="NZ_JANCLU010000012.1"/>
</dbReference>
<reference evidence="5 6" key="1">
    <citation type="submission" date="2022-07" db="EMBL/GenBank/DDBJ databases">
        <authorList>
            <person name="Li W.-J."/>
            <person name="Deng Q.-Q."/>
        </authorList>
    </citation>
    <scope>NUCLEOTIDE SEQUENCE [LARGE SCALE GENOMIC DNA]</scope>
    <source>
        <strain evidence="5 6">SYSU M60028</strain>
    </source>
</reference>
<dbReference type="GO" id="GO:0003677">
    <property type="term" value="F:DNA binding"/>
    <property type="evidence" value="ECO:0007669"/>
    <property type="project" value="UniProtKB-KW"/>
</dbReference>
<dbReference type="PROSITE" id="PS50932">
    <property type="entry name" value="HTH_LACI_2"/>
    <property type="match status" value="1"/>
</dbReference>
<dbReference type="Pfam" id="PF13377">
    <property type="entry name" value="Peripla_BP_3"/>
    <property type="match status" value="1"/>
</dbReference>
<dbReference type="CDD" id="cd01392">
    <property type="entry name" value="HTH_LacI"/>
    <property type="match status" value="1"/>
</dbReference>